<dbReference type="Pfam" id="PF00027">
    <property type="entry name" value="cNMP_binding"/>
    <property type="match status" value="1"/>
</dbReference>
<reference evidence="2 3" key="1">
    <citation type="submission" date="2020-05" db="EMBL/GenBank/DDBJ databases">
        <title>Complete genome of Desulfobulbus oligotrophicus.</title>
        <authorList>
            <person name="Podar M."/>
        </authorList>
    </citation>
    <scope>NUCLEOTIDE SEQUENCE [LARGE SCALE GENOMIC DNA]</scope>
    <source>
        <strain evidence="2 3">Prop6</strain>
    </source>
</reference>
<evidence type="ECO:0000259" key="1">
    <source>
        <dbReference type="PROSITE" id="PS50042"/>
    </source>
</evidence>
<gene>
    <name evidence="2" type="ORF">HP555_13755</name>
</gene>
<dbReference type="KEGG" id="dog:HP555_13755"/>
<dbReference type="Gene3D" id="2.60.120.10">
    <property type="entry name" value="Jelly Rolls"/>
    <property type="match status" value="1"/>
</dbReference>
<organism evidence="2 3">
    <name type="scientific">Desulfobulbus oligotrophicus</name>
    <dbReference type="NCBI Taxonomy" id="1909699"/>
    <lineage>
        <taxon>Bacteria</taxon>
        <taxon>Pseudomonadati</taxon>
        <taxon>Thermodesulfobacteriota</taxon>
        <taxon>Desulfobulbia</taxon>
        <taxon>Desulfobulbales</taxon>
        <taxon>Desulfobulbaceae</taxon>
        <taxon>Desulfobulbus</taxon>
    </lineage>
</organism>
<dbReference type="EMBL" id="CP054140">
    <property type="protein sequence ID" value="QQG66853.1"/>
    <property type="molecule type" value="Genomic_DNA"/>
</dbReference>
<dbReference type="RefSeq" id="WP_199263139.1">
    <property type="nucleotide sequence ID" value="NZ_CP054140.1"/>
</dbReference>
<dbReference type="CDD" id="cd00038">
    <property type="entry name" value="CAP_ED"/>
    <property type="match status" value="1"/>
</dbReference>
<dbReference type="GO" id="GO:0005829">
    <property type="term" value="C:cytosol"/>
    <property type="evidence" value="ECO:0007669"/>
    <property type="project" value="TreeGrafter"/>
</dbReference>
<dbReference type="InterPro" id="IPR000595">
    <property type="entry name" value="cNMP-bd_dom"/>
</dbReference>
<dbReference type="InterPro" id="IPR018490">
    <property type="entry name" value="cNMP-bd_dom_sf"/>
</dbReference>
<dbReference type="Proteomes" id="UP000596092">
    <property type="component" value="Chromosome"/>
</dbReference>
<evidence type="ECO:0000313" key="2">
    <source>
        <dbReference type="EMBL" id="QQG66853.1"/>
    </source>
</evidence>
<dbReference type="PROSITE" id="PS50042">
    <property type="entry name" value="CNMP_BINDING_3"/>
    <property type="match status" value="1"/>
</dbReference>
<dbReference type="GO" id="GO:0034236">
    <property type="term" value="F:protein kinase A catalytic subunit binding"/>
    <property type="evidence" value="ECO:0007669"/>
    <property type="project" value="TreeGrafter"/>
</dbReference>
<dbReference type="PANTHER" id="PTHR11635:SF152">
    <property type="entry name" value="CAMP-DEPENDENT PROTEIN KINASE TYPE I REGULATORY SUBUNIT-RELATED"/>
    <property type="match status" value="1"/>
</dbReference>
<name>A0A7T5VFA1_9BACT</name>
<dbReference type="Pfam" id="PF14332">
    <property type="entry name" value="DUF4388"/>
    <property type="match status" value="1"/>
</dbReference>
<protein>
    <submittedName>
        <fullName evidence="2">Cyclic nucleotide-binding domain-containing protein</fullName>
    </submittedName>
</protein>
<evidence type="ECO:0000313" key="3">
    <source>
        <dbReference type="Proteomes" id="UP000596092"/>
    </source>
</evidence>
<dbReference type="GO" id="GO:0004862">
    <property type="term" value="F:cAMP-dependent protein kinase inhibitor activity"/>
    <property type="evidence" value="ECO:0007669"/>
    <property type="project" value="TreeGrafter"/>
</dbReference>
<accession>A0A7T5VFA1</accession>
<sequence length="363" mass="40787">MGFPKINFRVCEVKQCPLYLYNDVVQIAGIAISMENNGESSLINTTAVYFPPSRSSCKILSADLTRIIIEYERADQIPDCLISCSGCTGSIRLEHFRMLSRGNDSSNPDSRLEDIVPLLNDLPFFRNIDPAHRHTVFNSFKVRNCVKNEIILRKGDPNESFFIVASGRVTVFNDAEVPISTLRQGDVFGEMSLICDENVGATVQAVNVCRLLQTDRQHFRNMLQMHPSLQHYFTRLFAKRLTDTNKMRSDEYASGMIGTLEEISLEALFQTLHLNQKTGVLTITQLSKGIARFSMRKGALIKAYYAGRKGKTAFQSVLHEKNGRFKFQQGLPAEDAGLAEIGNFMKLLMEGLQSLDEHATTGR</sequence>
<dbReference type="PANTHER" id="PTHR11635">
    <property type="entry name" value="CAMP-DEPENDENT PROTEIN KINASE REGULATORY CHAIN"/>
    <property type="match status" value="1"/>
</dbReference>
<dbReference type="AlphaFoldDB" id="A0A7T5VFA1"/>
<dbReference type="GO" id="GO:0030552">
    <property type="term" value="F:cAMP binding"/>
    <property type="evidence" value="ECO:0007669"/>
    <property type="project" value="TreeGrafter"/>
</dbReference>
<feature type="domain" description="Cyclic nucleotide-binding" evidence="1">
    <location>
        <begin position="124"/>
        <end position="240"/>
    </location>
</feature>
<dbReference type="InterPro" id="IPR014710">
    <property type="entry name" value="RmlC-like_jellyroll"/>
</dbReference>
<dbReference type="SUPFAM" id="SSF51206">
    <property type="entry name" value="cAMP-binding domain-like"/>
    <property type="match status" value="1"/>
</dbReference>
<dbReference type="GO" id="GO:0005952">
    <property type="term" value="C:cAMP-dependent protein kinase complex"/>
    <property type="evidence" value="ECO:0007669"/>
    <property type="project" value="InterPro"/>
</dbReference>
<dbReference type="SMART" id="SM00100">
    <property type="entry name" value="cNMP"/>
    <property type="match status" value="1"/>
</dbReference>
<dbReference type="InterPro" id="IPR025497">
    <property type="entry name" value="PatA-like_N"/>
</dbReference>
<dbReference type="InterPro" id="IPR050503">
    <property type="entry name" value="cAMP-dep_PK_reg_su-like"/>
</dbReference>
<proteinExistence type="predicted"/>
<keyword evidence="3" id="KW-1185">Reference proteome</keyword>